<dbReference type="AlphaFoldDB" id="A0A2M6XDL5"/>
<protein>
    <recommendedName>
        <fullName evidence="4">NHL repeat containing protein</fullName>
    </recommendedName>
</protein>
<gene>
    <name evidence="2" type="ORF">COT44_01555</name>
</gene>
<keyword evidence="1" id="KW-1133">Transmembrane helix</keyword>
<comment type="caution">
    <text evidence="2">The sequence shown here is derived from an EMBL/GenBank/DDBJ whole genome shotgun (WGS) entry which is preliminary data.</text>
</comment>
<evidence type="ECO:0008006" key="4">
    <source>
        <dbReference type="Google" id="ProtNLM"/>
    </source>
</evidence>
<dbReference type="Proteomes" id="UP000228996">
    <property type="component" value="Unassembled WGS sequence"/>
</dbReference>
<dbReference type="Gene3D" id="2.120.10.30">
    <property type="entry name" value="TolB, C-terminal domain"/>
    <property type="match status" value="1"/>
</dbReference>
<keyword evidence="1" id="KW-0812">Transmembrane</keyword>
<dbReference type="SUPFAM" id="SSF63825">
    <property type="entry name" value="YWTD domain"/>
    <property type="match status" value="1"/>
</dbReference>
<dbReference type="InterPro" id="IPR011042">
    <property type="entry name" value="6-blade_b-propeller_TolB-like"/>
</dbReference>
<evidence type="ECO:0000313" key="2">
    <source>
        <dbReference type="EMBL" id="PIU03744.1"/>
    </source>
</evidence>
<reference evidence="3" key="1">
    <citation type="submission" date="2017-09" db="EMBL/GenBank/DDBJ databases">
        <title>Depth-based differentiation of microbial function through sediment-hosted aquifers and enrichment of novel symbionts in the deep terrestrial subsurface.</title>
        <authorList>
            <person name="Probst A.J."/>
            <person name="Ladd B."/>
            <person name="Jarett J.K."/>
            <person name="Geller-Mcgrath D.E."/>
            <person name="Sieber C.M.K."/>
            <person name="Emerson J.B."/>
            <person name="Anantharaman K."/>
            <person name="Thomas B.C."/>
            <person name="Malmstrom R."/>
            <person name="Stieglmeier M."/>
            <person name="Klingl A."/>
            <person name="Woyke T."/>
            <person name="Ryan C.M."/>
            <person name="Banfield J.F."/>
        </authorList>
    </citation>
    <scope>NUCLEOTIDE SEQUENCE [LARGE SCALE GENOMIC DNA]</scope>
</reference>
<dbReference type="EMBL" id="PEYO01000007">
    <property type="protein sequence ID" value="PIU03744.1"/>
    <property type="molecule type" value="Genomic_DNA"/>
</dbReference>
<evidence type="ECO:0000256" key="1">
    <source>
        <dbReference type="SAM" id="Phobius"/>
    </source>
</evidence>
<evidence type="ECO:0000313" key="3">
    <source>
        <dbReference type="Proteomes" id="UP000228996"/>
    </source>
</evidence>
<name>A0A2M6XDL5_9BACT</name>
<organism evidence="2 3">
    <name type="scientific">Candidatus Shapirobacteria bacterium CG08_land_8_20_14_0_20_39_18</name>
    <dbReference type="NCBI Taxonomy" id="1974883"/>
    <lineage>
        <taxon>Bacteria</taxon>
        <taxon>Candidatus Shapironibacteriota</taxon>
    </lineage>
</organism>
<feature type="transmembrane region" description="Helical" evidence="1">
    <location>
        <begin position="7"/>
        <end position="26"/>
    </location>
</feature>
<sequence length="235" mass="26367">MKKAFKNILVIILAVAMVIVFASLFFQKKLPFSDLLTNVSPKIPSARPYKQITAKPEGWFKTGQAADLILYADDFNNAGSAANLNHPMKVVSDGKRLIVSDTYNNRVLIWNRIPTQNYIPADLVIGQKDMIQNFPGTAPDKLRWPTGVTTDGSKLAVADAYNNRVLIWTHFPTANGQPADIVIGQPDFFQNIEANIDSVHISQDTRQKKHIWWPWDVMIKEGKFFVISLDGSLLV</sequence>
<keyword evidence="1" id="KW-0472">Membrane</keyword>
<proteinExistence type="predicted"/>
<accession>A0A2M6XDL5</accession>